<protein>
    <submittedName>
        <fullName evidence="2">Uncharacterized protein</fullName>
    </submittedName>
</protein>
<evidence type="ECO:0000313" key="2">
    <source>
        <dbReference type="EMBL" id="KAF1023395.1"/>
    </source>
</evidence>
<dbReference type="AlphaFoldDB" id="A0A7V8FRW0"/>
<reference evidence="3" key="1">
    <citation type="journal article" date="2020" name="MBio">
        <title>Horizontal gene transfer to a defensive symbiont with a reduced genome amongst a multipartite beetle microbiome.</title>
        <authorList>
            <person name="Waterworth S.C."/>
            <person name="Florez L.V."/>
            <person name="Rees E.R."/>
            <person name="Hertweck C."/>
            <person name="Kaltenpoth M."/>
            <person name="Kwan J.C."/>
        </authorList>
    </citation>
    <scope>NUCLEOTIDE SEQUENCE [LARGE SCALE GENOMIC DNA]</scope>
</reference>
<keyword evidence="1" id="KW-1133">Transmembrane helix</keyword>
<keyword evidence="1" id="KW-0472">Membrane</keyword>
<gene>
    <name evidence="2" type="ORF">GAK30_00598</name>
</gene>
<sequence>MSPHAAAFLTCVAAFAALALALVWLVPALGWGRALVAYSGHTSMAAGLVFVALLAWARWKVRRAPRRST</sequence>
<comment type="caution">
    <text evidence="2">The sequence shown here is derived from an EMBL/GenBank/DDBJ whole genome shotgun (WGS) entry which is preliminary data.</text>
</comment>
<dbReference type="Proteomes" id="UP000461670">
    <property type="component" value="Unassembled WGS sequence"/>
</dbReference>
<dbReference type="EMBL" id="WNDQ01000005">
    <property type="protein sequence ID" value="KAF1023395.1"/>
    <property type="molecule type" value="Genomic_DNA"/>
</dbReference>
<accession>A0A7V8FRW0</accession>
<proteinExistence type="predicted"/>
<evidence type="ECO:0000313" key="3">
    <source>
        <dbReference type="Proteomes" id="UP000461670"/>
    </source>
</evidence>
<name>A0A7V8FRW0_9BURK</name>
<evidence type="ECO:0000256" key="1">
    <source>
        <dbReference type="SAM" id="Phobius"/>
    </source>
</evidence>
<feature type="transmembrane region" description="Helical" evidence="1">
    <location>
        <begin position="38"/>
        <end position="57"/>
    </location>
</feature>
<keyword evidence="1" id="KW-0812">Transmembrane</keyword>
<organism evidence="2 3">
    <name type="scientific">Paracidovorax wautersii</name>
    <dbReference type="NCBI Taxonomy" id="1177982"/>
    <lineage>
        <taxon>Bacteria</taxon>
        <taxon>Pseudomonadati</taxon>
        <taxon>Pseudomonadota</taxon>
        <taxon>Betaproteobacteria</taxon>
        <taxon>Burkholderiales</taxon>
        <taxon>Comamonadaceae</taxon>
        <taxon>Paracidovorax</taxon>
    </lineage>
</organism>